<dbReference type="InterPro" id="IPR029035">
    <property type="entry name" value="DHS-like_NAD/FAD-binding_dom"/>
</dbReference>
<evidence type="ECO:0000313" key="7">
    <source>
        <dbReference type="EMBL" id="PGH14163.1"/>
    </source>
</evidence>
<dbReference type="InterPro" id="IPR003000">
    <property type="entry name" value="Sirtuin"/>
</dbReference>
<protein>
    <recommendedName>
        <fullName evidence="6">Deacetylase sirtuin-type domain-containing protein</fullName>
    </recommendedName>
</protein>
<dbReference type="InterPro" id="IPR026591">
    <property type="entry name" value="Sirtuin_cat_small_dom_sf"/>
</dbReference>
<comment type="similarity">
    <text evidence="1">Belongs to the sirtuin family. Class I subfamily.</text>
</comment>
<feature type="active site" description="Proton acceptor" evidence="4">
    <location>
        <position position="226"/>
    </location>
</feature>
<evidence type="ECO:0000256" key="1">
    <source>
        <dbReference type="ARBA" id="ARBA00006924"/>
    </source>
</evidence>
<feature type="region of interest" description="Disordered" evidence="5">
    <location>
        <begin position="1"/>
        <end position="72"/>
    </location>
</feature>
<sequence length="565" mass="61730">MPISIDPQHDISDYSSDLSSLSPSPQLCPLSPSSDLDTSLRLPDVAQNPTTSKNGPPLAKRRRRAEPKPRTTMHLNLTPSAVEDQSSQLELLLRTLRKKQKIVVIAGAGISVSAGIPDFRSSHGLFTTLKKDHKLKTSGKQLFDASVYRDQSLTSSFHDMVRSLSNMASVAQPTAFHHLLARLAKDGRLMRLYTQNVDGIDTSLPPLATEIPLAVKAPWPRTIQLHGGLEKMVCQKCRHTADFEPHLFDGPDPPLCPECVDMDAARTTGGQRSHGVGKLRPRIVLYNEHNPDEEAIGSVVTADLRTRPDALIVVGTSLKIPGVRRIVKEMTRVVRGRRDGITMWINHDNVPVGKDFESCWDLVIKGDCDEVARHAGVKAWNDDAVHDCSPDEVASAKENRIVSVVVPPGQTPKKEQSYANTGVLTPASSQDEDSIDYDKALLADTKPLTDSSDNRVLSVAIPLGKPRKPKQTKKPTARKAPAKTKKVEDRTQRINDQFKVSKTAAKSTVTSKKPGRPSVADTAKAVQSKSSSTESKNTLMFPNLGNSSTPSQRVSIDMLVNPTEP</sequence>
<keyword evidence="8" id="KW-1185">Reference proteome</keyword>
<feature type="binding site" evidence="4">
    <location>
        <position position="259"/>
    </location>
    <ligand>
        <name>Zn(2+)</name>
        <dbReference type="ChEBI" id="CHEBI:29105"/>
    </ligand>
</feature>
<dbReference type="Gene3D" id="3.40.50.1220">
    <property type="entry name" value="TPP-binding domain"/>
    <property type="match status" value="1"/>
</dbReference>
<dbReference type="AlphaFoldDB" id="A0A2B7XZF8"/>
<evidence type="ECO:0000313" key="8">
    <source>
        <dbReference type="Proteomes" id="UP000224634"/>
    </source>
</evidence>
<dbReference type="PANTHER" id="PTHR47651:SF17">
    <property type="entry name" value="DEACETYLASE SIRTUIN-TYPE DOMAIN-CONTAINING PROTEIN"/>
    <property type="match status" value="1"/>
</dbReference>
<dbReference type="GO" id="GO:0046872">
    <property type="term" value="F:metal ion binding"/>
    <property type="evidence" value="ECO:0007669"/>
    <property type="project" value="UniProtKB-KW"/>
</dbReference>
<feature type="binding site" evidence="4">
    <location>
        <position position="234"/>
    </location>
    <ligand>
        <name>Zn(2+)</name>
        <dbReference type="ChEBI" id="CHEBI:29105"/>
    </ligand>
</feature>
<dbReference type="GO" id="GO:0016740">
    <property type="term" value="F:transferase activity"/>
    <property type="evidence" value="ECO:0007669"/>
    <property type="project" value="UniProtKB-KW"/>
</dbReference>
<evidence type="ECO:0000256" key="3">
    <source>
        <dbReference type="ARBA" id="ARBA00023027"/>
    </source>
</evidence>
<proteinExistence type="inferred from homology"/>
<dbReference type="OrthoDB" id="2919105at2759"/>
<evidence type="ECO:0000256" key="2">
    <source>
        <dbReference type="ARBA" id="ARBA00022679"/>
    </source>
</evidence>
<feature type="compositionally biased region" description="Polar residues" evidence="5">
    <location>
        <begin position="525"/>
        <end position="554"/>
    </location>
</feature>
<feature type="compositionally biased region" description="Basic residues" evidence="5">
    <location>
        <begin position="465"/>
        <end position="484"/>
    </location>
</feature>
<feature type="region of interest" description="Disordered" evidence="5">
    <location>
        <begin position="406"/>
        <end position="431"/>
    </location>
</feature>
<dbReference type="Pfam" id="PF02146">
    <property type="entry name" value="SIR2"/>
    <property type="match status" value="1"/>
</dbReference>
<gene>
    <name evidence="7" type="ORF">AJ80_06032</name>
</gene>
<keyword evidence="2" id="KW-0808">Transferase</keyword>
<dbReference type="SUPFAM" id="SSF52467">
    <property type="entry name" value="DHS-like NAD/FAD-binding domain"/>
    <property type="match status" value="1"/>
</dbReference>
<dbReference type="InterPro" id="IPR026590">
    <property type="entry name" value="Ssirtuin_cat_dom"/>
</dbReference>
<comment type="caution">
    <text evidence="7">The sequence shown here is derived from an EMBL/GenBank/DDBJ whole genome shotgun (WGS) entry which is preliminary data.</text>
</comment>
<dbReference type="STRING" id="1447883.A0A2B7XZF8"/>
<dbReference type="PANTHER" id="PTHR47651">
    <property type="entry name" value="NAD-DEPENDENT HISTONE DEACETYLASE HST4"/>
    <property type="match status" value="1"/>
</dbReference>
<reference evidence="7 8" key="1">
    <citation type="submission" date="2017-10" db="EMBL/GenBank/DDBJ databases">
        <title>Comparative genomics in systemic dimorphic fungi from Ajellomycetaceae.</title>
        <authorList>
            <person name="Munoz J.F."/>
            <person name="Mcewen J.G."/>
            <person name="Clay O.K."/>
            <person name="Cuomo C.A."/>
        </authorList>
    </citation>
    <scope>NUCLEOTIDE SEQUENCE [LARGE SCALE GENOMIC DNA]</scope>
    <source>
        <strain evidence="7 8">UAMH7299</strain>
    </source>
</reference>
<dbReference type="GO" id="GO:0070403">
    <property type="term" value="F:NAD+ binding"/>
    <property type="evidence" value="ECO:0007669"/>
    <property type="project" value="InterPro"/>
</dbReference>
<organism evidence="7 8">
    <name type="scientific">Polytolypa hystricis (strain UAMH7299)</name>
    <dbReference type="NCBI Taxonomy" id="1447883"/>
    <lineage>
        <taxon>Eukaryota</taxon>
        <taxon>Fungi</taxon>
        <taxon>Dikarya</taxon>
        <taxon>Ascomycota</taxon>
        <taxon>Pezizomycotina</taxon>
        <taxon>Eurotiomycetes</taxon>
        <taxon>Eurotiomycetidae</taxon>
        <taxon>Onygenales</taxon>
        <taxon>Onygenales incertae sedis</taxon>
        <taxon>Polytolypa</taxon>
    </lineage>
</organism>
<dbReference type="Proteomes" id="UP000224634">
    <property type="component" value="Unassembled WGS sequence"/>
</dbReference>
<feature type="compositionally biased region" description="Low complexity" evidence="5">
    <location>
        <begin position="13"/>
        <end position="44"/>
    </location>
</feature>
<keyword evidence="4" id="KW-0479">Metal-binding</keyword>
<evidence type="ECO:0000256" key="5">
    <source>
        <dbReference type="SAM" id="MobiDB-lite"/>
    </source>
</evidence>
<feature type="binding site" evidence="4">
    <location>
        <position position="237"/>
    </location>
    <ligand>
        <name>Zn(2+)</name>
        <dbReference type="ChEBI" id="CHEBI:29105"/>
    </ligand>
</feature>
<evidence type="ECO:0000259" key="6">
    <source>
        <dbReference type="PROSITE" id="PS50305"/>
    </source>
</evidence>
<evidence type="ECO:0000256" key="4">
    <source>
        <dbReference type="PROSITE-ProRule" id="PRU00236"/>
    </source>
</evidence>
<dbReference type="PROSITE" id="PS50305">
    <property type="entry name" value="SIRTUIN"/>
    <property type="match status" value="1"/>
</dbReference>
<accession>A0A2B7XZF8</accession>
<name>A0A2B7XZF8_POLH7</name>
<dbReference type="Gene3D" id="3.30.1600.10">
    <property type="entry name" value="SIR2/SIRT2 'Small Domain"/>
    <property type="match status" value="1"/>
</dbReference>
<feature type="compositionally biased region" description="Low complexity" evidence="5">
    <location>
        <begin position="500"/>
        <end position="512"/>
    </location>
</feature>
<feature type="region of interest" description="Disordered" evidence="5">
    <location>
        <begin position="447"/>
        <end position="565"/>
    </location>
</feature>
<feature type="compositionally biased region" description="Polar residues" evidence="5">
    <location>
        <begin position="417"/>
        <end position="429"/>
    </location>
</feature>
<feature type="binding site" evidence="4">
    <location>
        <position position="256"/>
    </location>
    <ligand>
        <name>Zn(2+)</name>
        <dbReference type="ChEBI" id="CHEBI:29105"/>
    </ligand>
</feature>
<keyword evidence="4" id="KW-0862">Zinc</keyword>
<feature type="domain" description="Deacetylase sirtuin-type" evidence="6">
    <location>
        <begin position="82"/>
        <end position="391"/>
    </location>
</feature>
<keyword evidence="3" id="KW-0520">NAD</keyword>
<dbReference type="EMBL" id="PDNA01000096">
    <property type="protein sequence ID" value="PGH14163.1"/>
    <property type="molecule type" value="Genomic_DNA"/>
</dbReference>